<evidence type="ECO:0000313" key="1">
    <source>
        <dbReference type="EMBL" id="KKU24361.1"/>
    </source>
</evidence>
<dbReference type="Proteomes" id="UP000034643">
    <property type="component" value="Unassembled WGS sequence"/>
</dbReference>
<dbReference type="AlphaFoldDB" id="A0A0G1NV75"/>
<sequence>MPDKITAGYRFKYFRKDLKKWISAPPEIWQWEATYEDGSSLKQFGDDGIFHQFAEIDQSRLAMFKMISREFPQTYTVLFSDLSMKLIHFYRNIVLNSGGSDEKHIRLYCFGYEKKVGASVQKLIMAITPTNNLIVTENPDLITA</sequence>
<name>A0A0G1NV75_9BACT</name>
<protein>
    <submittedName>
        <fullName evidence="1">Uncharacterized protein</fullName>
    </submittedName>
</protein>
<organism evidence="1 2">
    <name type="scientific">Candidatus Woesebacteria bacterium GW2011_GWF1_46_13</name>
    <dbReference type="NCBI Taxonomy" id="1618602"/>
    <lineage>
        <taxon>Bacteria</taxon>
        <taxon>Candidatus Woeseibacteriota</taxon>
    </lineage>
</organism>
<gene>
    <name evidence="1" type="ORF">UX34_C0007G0014</name>
</gene>
<dbReference type="EMBL" id="LCLV01000007">
    <property type="protein sequence ID" value="KKU24361.1"/>
    <property type="molecule type" value="Genomic_DNA"/>
</dbReference>
<reference evidence="1 2" key="1">
    <citation type="journal article" date="2015" name="Nature">
        <title>rRNA introns, odd ribosomes, and small enigmatic genomes across a large radiation of phyla.</title>
        <authorList>
            <person name="Brown C.T."/>
            <person name="Hug L.A."/>
            <person name="Thomas B.C."/>
            <person name="Sharon I."/>
            <person name="Castelle C.J."/>
            <person name="Singh A."/>
            <person name="Wilkins M.J."/>
            <person name="Williams K.H."/>
            <person name="Banfield J.F."/>
        </authorList>
    </citation>
    <scope>NUCLEOTIDE SEQUENCE [LARGE SCALE GENOMIC DNA]</scope>
</reference>
<proteinExistence type="predicted"/>
<comment type="caution">
    <text evidence="1">The sequence shown here is derived from an EMBL/GenBank/DDBJ whole genome shotgun (WGS) entry which is preliminary data.</text>
</comment>
<accession>A0A0G1NV75</accession>
<evidence type="ECO:0000313" key="2">
    <source>
        <dbReference type="Proteomes" id="UP000034643"/>
    </source>
</evidence>